<dbReference type="EMBL" id="DWZI01000043">
    <property type="protein sequence ID" value="HJA86266.1"/>
    <property type="molecule type" value="Genomic_DNA"/>
</dbReference>
<evidence type="ECO:0000259" key="2">
    <source>
        <dbReference type="Pfam" id="PF12667"/>
    </source>
</evidence>
<feature type="domain" description="NigD-like C-terminal" evidence="3">
    <location>
        <begin position="113"/>
        <end position="229"/>
    </location>
</feature>
<dbReference type="InterPro" id="IPR038143">
    <property type="entry name" value="NigD-like_C_dom_sf"/>
</dbReference>
<dbReference type="PROSITE" id="PS51257">
    <property type="entry name" value="PROKAR_LIPOPROTEIN"/>
    <property type="match status" value="1"/>
</dbReference>
<evidence type="ECO:0000313" key="5">
    <source>
        <dbReference type="Proteomes" id="UP000823862"/>
    </source>
</evidence>
<accession>A0A9D2KUJ3</accession>
<dbReference type="Gene3D" id="2.40.50.500">
    <property type="entry name" value="NigD-like N-terminal OB domain"/>
    <property type="match status" value="1"/>
</dbReference>
<dbReference type="InterPro" id="IPR038179">
    <property type="entry name" value="NigD-like_N_sf"/>
</dbReference>
<dbReference type="Proteomes" id="UP000823862">
    <property type="component" value="Unassembled WGS sequence"/>
</dbReference>
<organism evidence="4 5">
    <name type="scientific">Candidatus Bacteroides avicola</name>
    <dbReference type="NCBI Taxonomy" id="2838468"/>
    <lineage>
        <taxon>Bacteria</taxon>
        <taxon>Pseudomonadati</taxon>
        <taxon>Bacteroidota</taxon>
        <taxon>Bacteroidia</taxon>
        <taxon>Bacteroidales</taxon>
        <taxon>Bacteroidaceae</taxon>
        <taxon>Bacteroides</taxon>
    </lineage>
</organism>
<feature type="signal peptide" evidence="1">
    <location>
        <begin position="1"/>
        <end position="18"/>
    </location>
</feature>
<evidence type="ECO:0000313" key="4">
    <source>
        <dbReference type="EMBL" id="HJA86266.1"/>
    </source>
</evidence>
<evidence type="ECO:0000256" key="1">
    <source>
        <dbReference type="SAM" id="SignalP"/>
    </source>
</evidence>
<sequence length="240" mass="26710">MKKITYLCMMACLAVALAFQSCDDGDGYSMGDFTEPQLATVRAVSGTGFYLDCDVWGTCWPVNTDMGWYIPIDGQRVVTVFNPLWDNYGGFDHAVKILEIQNVLTKYVETVTTVEVDTIANDVVPVAEDGITITNGYLNVFFLQRLPFTTDVRLIYVKDDLKQTVTPAVGEDGFYHLELRCNTQADVETPGTYSMVSYSLNELNYDPSAEGIKLKVNLEGSGEQELTFHVVQEEGTSLQE</sequence>
<dbReference type="AlphaFoldDB" id="A0A9D2KUJ3"/>
<dbReference type="Pfam" id="PF12667">
    <property type="entry name" value="NigD_N"/>
    <property type="match status" value="1"/>
</dbReference>
<keyword evidence="1" id="KW-0732">Signal</keyword>
<dbReference type="Pfam" id="PF17415">
    <property type="entry name" value="NigD_C"/>
    <property type="match status" value="1"/>
</dbReference>
<comment type="caution">
    <text evidence="4">The sequence shown here is derived from an EMBL/GenBank/DDBJ whole genome shotgun (WGS) entry which is preliminary data.</text>
</comment>
<feature type="chain" id="PRO_5039240664" evidence="1">
    <location>
        <begin position="19"/>
        <end position="240"/>
    </location>
</feature>
<dbReference type="Gene3D" id="2.60.40.2370">
    <property type="entry name" value="NigD-like, C-terminal beta sandwich domain"/>
    <property type="match status" value="1"/>
</dbReference>
<protein>
    <submittedName>
        <fullName evidence="4">NigD-like protein</fullName>
    </submittedName>
</protein>
<reference evidence="4" key="2">
    <citation type="submission" date="2021-04" db="EMBL/GenBank/DDBJ databases">
        <authorList>
            <person name="Gilroy R."/>
        </authorList>
    </citation>
    <scope>NUCLEOTIDE SEQUENCE</scope>
    <source>
        <strain evidence="4">ChiHjej12B11-9795</strain>
    </source>
</reference>
<gene>
    <name evidence="4" type="ORF">H9950_08800</name>
</gene>
<name>A0A9D2KUJ3_9BACE</name>
<dbReference type="InterPro" id="IPR035376">
    <property type="entry name" value="NigD_C"/>
</dbReference>
<dbReference type="InterPro" id="IPR024299">
    <property type="entry name" value="NigD-like_OB_dom"/>
</dbReference>
<proteinExistence type="predicted"/>
<reference evidence="4" key="1">
    <citation type="journal article" date="2021" name="PeerJ">
        <title>Extensive microbial diversity within the chicken gut microbiome revealed by metagenomics and culture.</title>
        <authorList>
            <person name="Gilroy R."/>
            <person name="Ravi A."/>
            <person name="Getino M."/>
            <person name="Pursley I."/>
            <person name="Horton D.L."/>
            <person name="Alikhan N.F."/>
            <person name="Baker D."/>
            <person name="Gharbi K."/>
            <person name="Hall N."/>
            <person name="Watson M."/>
            <person name="Adriaenssens E.M."/>
            <person name="Foster-Nyarko E."/>
            <person name="Jarju S."/>
            <person name="Secka A."/>
            <person name="Antonio M."/>
            <person name="Oren A."/>
            <person name="Chaudhuri R.R."/>
            <person name="La Ragione R."/>
            <person name="Hildebrand F."/>
            <person name="Pallen M.J."/>
        </authorList>
    </citation>
    <scope>NUCLEOTIDE SEQUENCE</scope>
    <source>
        <strain evidence="4">ChiHjej12B11-9795</strain>
    </source>
</reference>
<evidence type="ECO:0000259" key="3">
    <source>
        <dbReference type="Pfam" id="PF17415"/>
    </source>
</evidence>
<feature type="domain" description="NigD-like N-terminal OB" evidence="2">
    <location>
        <begin position="38"/>
        <end position="103"/>
    </location>
</feature>